<feature type="transmembrane region" description="Helical" evidence="7">
    <location>
        <begin position="158"/>
        <end position="180"/>
    </location>
</feature>
<dbReference type="CDD" id="cd06261">
    <property type="entry name" value="TM_PBP2"/>
    <property type="match status" value="1"/>
</dbReference>
<comment type="subcellular location">
    <subcellularLocation>
        <location evidence="1 7">Cell membrane</location>
        <topology evidence="1 7">Multi-pass membrane protein</topology>
    </subcellularLocation>
</comment>
<dbReference type="Proteomes" id="UP000014155">
    <property type="component" value="Unassembled WGS sequence"/>
</dbReference>
<dbReference type="PANTHER" id="PTHR30193:SF41">
    <property type="entry name" value="DIACETYLCHITOBIOSE UPTAKE SYSTEM PERMEASE PROTEIN NGCF"/>
    <property type="match status" value="1"/>
</dbReference>
<keyword evidence="4 7" id="KW-0812">Transmembrane</keyword>
<dbReference type="GO" id="GO:0055085">
    <property type="term" value="P:transmembrane transport"/>
    <property type="evidence" value="ECO:0007669"/>
    <property type="project" value="InterPro"/>
</dbReference>
<dbReference type="RefSeq" id="WP_004625740.1">
    <property type="nucleotide sequence ID" value="NZ_AORV01000033.1"/>
</dbReference>
<feature type="transmembrane region" description="Helical" evidence="7">
    <location>
        <begin position="210"/>
        <end position="230"/>
    </location>
</feature>
<dbReference type="Gene3D" id="1.10.3720.10">
    <property type="entry name" value="MetI-like"/>
    <property type="match status" value="1"/>
</dbReference>
<evidence type="ECO:0000256" key="4">
    <source>
        <dbReference type="ARBA" id="ARBA00022692"/>
    </source>
</evidence>
<dbReference type="Pfam" id="PF00528">
    <property type="entry name" value="BPD_transp_1"/>
    <property type="match status" value="1"/>
</dbReference>
<keyword evidence="5 7" id="KW-1133">Transmembrane helix</keyword>
<evidence type="ECO:0000313" key="10">
    <source>
        <dbReference type="Proteomes" id="UP000014155"/>
    </source>
</evidence>
<dbReference type="AlphaFoldDB" id="S0FRF0"/>
<sequence>MNINKKQSQNFTLILFVLPAFIFFAAFKLIPAVLGLWYSFTNWNGINPTYKIIGFENFAEIFTGDADFWRAMLFTLKYVGAAIVALNVCALVLAVLIESARKGRSFFRTIFYMPNMISMIIGGYMWNFIFTQVLYYIADNTGLEFLNKSWLGDPKYSFTAIVIVAVWGGAGYLMVIYIAAIQSVPTALIEAAVVDGASAFRRFISITLPMIKQAFTICLFVTLNSAFQVFDVVFSLTGGGPGRLTQVVAINIYEEAFGRSNRLGYATAKSTILFLVIMLITLIQLRVMKKGEEEM</sequence>
<dbReference type="GO" id="GO:0005886">
    <property type="term" value="C:plasma membrane"/>
    <property type="evidence" value="ECO:0007669"/>
    <property type="project" value="UniProtKB-SubCell"/>
</dbReference>
<proteinExistence type="inferred from homology"/>
<dbReference type="InterPro" id="IPR051393">
    <property type="entry name" value="ABC_transporter_permease"/>
</dbReference>
<gene>
    <name evidence="9" type="ORF">CTER_2351</name>
</gene>
<reference evidence="9 10" key="1">
    <citation type="journal article" date="2013" name="Genome Announc.">
        <title>Draft Genome Sequence of the Cellulolytic, Mesophilic, Anaerobic Bacterium Clostridium termitidis Strain CT1112 (DSM 5398).</title>
        <authorList>
            <person name="Lal S."/>
            <person name="Ramachandran U."/>
            <person name="Zhang X."/>
            <person name="Munir R."/>
            <person name="Sparling R."/>
            <person name="Levin D.B."/>
        </authorList>
    </citation>
    <scope>NUCLEOTIDE SEQUENCE [LARGE SCALE GENOMIC DNA]</scope>
    <source>
        <strain evidence="9 10">CT1112</strain>
    </source>
</reference>
<evidence type="ECO:0000256" key="2">
    <source>
        <dbReference type="ARBA" id="ARBA00022448"/>
    </source>
</evidence>
<feature type="transmembrane region" description="Helical" evidence="7">
    <location>
        <begin position="263"/>
        <end position="285"/>
    </location>
</feature>
<name>S0FRF0_RUMCE</name>
<evidence type="ECO:0000256" key="6">
    <source>
        <dbReference type="ARBA" id="ARBA00023136"/>
    </source>
</evidence>
<dbReference type="PATRIC" id="fig|1195236.3.peg.2660"/>
<feature type="domain" description="ABC transmembrane type-1" evidence="8">
    <location>
        <begin position="72"/>
        <end position="284"/>
    </location>
</feature>
<keyword evidence="3" id="KW-1003">Cell membrane</keyword>
<evidence type="ECO:0000313" key="9">
    <source>
        <dbReference type="EMBL" id="EMS71759.1"/>
    </source>
</evidence>
<dbReference type="PROSITE" id="PS50928">
    <property type="entry name" value="ABC_TM1"/>
    <property type="match status" value="1"/>
</dbReference>
<evidence type="ECO:0000256" key="3">
    <source>
        <dbReference type="ARBA" id="ARBA00022475"/>
    </source>
</evidence>
<comment type="caution">
    <text evidence="9">The sequence shown here is derived from an EMBL/GenBank/DDBJ whole genome shotgun (WGS) entry which is preliminary data.</text>
</comment>
<feature type="transmembrane region" description="Helical" evidence="7">
    <location>
        <begin position="117"/>
        <end position="138"/>
    </location>
</feature>
<dbReference type="eggNOG" id="COG1175">
    <property type="taxonomic scope" value="Bacteria"/>
</dbReference>
<dbReference type="InterPro" id="IPR000515">
    <property type="entry name" value="MetI-like"/>
</dbReference>
<feature type="transmembrane region" description="Helical" evidence="7">
    <location>
        <begin position="78"/>
        <end position="97"/>
    </location>
</feature>
<dbReference type="EMBL" id="AORV01000033">
    <property type="protein sequence ID" value="EMS71759.1"/>
    <property type="molecule type" value="Genomic_DNA"/>
</dbReference>
<dbReference type="STRING" id="1195236.CTER_2351"/>
<evidence type="ECO:0000256" key="1">
    <source>
        <dbReference type="ARBA" id="ARBA00004651"/>
    </source>
</evidence>
<protein>
    <submittedName>
        <fullName evidence="9">ABC transporter, permease protein</fullName>
    </submittedName>
</protein>
<keyword evidence="10" id="KW-1185">Reference proteome</keyword>
<feature type="transmembrane region" description="Helical" evidence="7">
    <location>
        <begin position="12"/>
        <end position="38"/>
    </location>
</feature>
<evidence type="ECO:0000259" key="8">
    <source>
        <dbReference type="PROSITE" id="PS50928"/>
    </source>
</evidence>
<evidence type="ECO:0000256" key="7">
    <source>
        <dbReference type="RuleBase" id="RU363032"/>
    </source>
</evidence>
<keyword evidence="2 7" id="KW-0813">Transport</keyword>
<keyword evidence="6 7" id="KW-0472">Membrane</keyword>
<dbReference type="SUPFAM" id="SSF161098">
    <property type="entry name" value="MetI-like"/>
    <property type="match status" value="1"/>
</dbReference>
<dbReference type="InterPro" id="IPR035906">
    <property type="entry name" value="MetI-like_sf"/>
</dbReference>
<evidence type="ECO:0000256" key="5">
    <source>
        <dbReference type="ARBA" id="ARBA00022989"/>
    </source>
</evidence>
<dbReference type="PANTHER" id="PTHR30193">
    <property type="entry name" value="ABC TRANSPORTER PERMEASE PROTEIN"/>
    <property type="match status" value="1"/>
</dbReference>
<accession>S0FRF0</accession>
<comment type="similarity">
    <text evidence="7">Belongs to the binding-protein-dependent transport system permease family.</text>
</comment>
<organism evidence="9 10">
    <name type="scientific">Ruminiclostridium cellobioparum subsp. termitidis CT1112</name>
    <dbReference type="NCBI Taxonomy" id="1195236"/>
    <lineage>
        <taxon>Bacteria</taxon>
        <taxon>Bacillati</taxon>
        <taxon>Bacillota</taxon>
        <taxon>Clostridia</taxon>
        <taxon>Eubacteriales</taxon>
        <taxon>Oscillospiraceae</taxon>
        <taxon>Ruminiclostridium</taxon>
    </lineage>
</organism>